<keyword evidence="4 7" id="KW-1133">Transmembrane helix</keyword>
<feature type="domain" description="Integral membrane bound transporter" evidence="8">
    <location>
        <begin position="354"/>
        <end position="476"/>
    </location>
</feature>
<protein>
    <recommendedName>
        <fullName evidence="8">Integral membrane bound transporter domain-containing protein</fullName>
    </recommendedName>
</protein>
<reference evidence="9 10" key="1">
    <citation type="submission" date="2019-12" db="EMBL/GenBank/DDBJ databases">
        <title>Genomic-based taxomic classification of the family Erythrobacteraceae.</title>
        <authorList>
            <person name="Xu L."/>
        </authorList>
    </citation>
    <scope>NUCLEOTIDE SEQUENCE [LARGE SCALE GENOMIC DNA]</scope>
    <source>
        <strain evidence="9 10">KEMB 9005-328</strain>
    </source>
</reference>
<gene>
    <name evidence="9" type="ORF">GRI58_00680</name>
</gene>
<evidence type="ECO:0000256" key="4">
    <source>
        <dbReference type="ARBA" id="ARBA00022989"/>
    </source>
</evidence>
<dbReference type="OrthoDB" id="7431670at2"/>
<evidence type="ECO:0000313" key="10">
    <source>
        <dbReference type="Proteomes" id="UP000439780"/>
    </source>
</evidence>
<feature type="transmembrane region" description="Helical" evidence="7">
    <location>
        <begin position="362"/>
        <end position="378"/>
    </location>
</feature>
<keyword evidence="3 7" id="KW-0812">Transmembrane</keyword>
<dbReference type="Proteomes" id="UP000439780">
    <property type="component" value="Unassembled WGS sequence"/>
</dbReference>
<dbReference type="InterPro" id="IPR049453">
    <property type="entry name" value="Memb_transporter_dom"/>
</dbReference>
<feature type="transmembrane region" description="Helical" evidence="7">
    <location>
        <begin position="157"/>
        <end position="177"/>
    </location>
</feature>
<evidence type="ECO:0000256" key="7">
    <source>
        <dbReference type="SAM" id="Phobius"/>
    </source>
</evidence>
<evidence type="ECO:0000256" key="3">
    <source>
        <dbReference type="ARBA" id="ARBA00022692"/>
    </source>
</evidence>
<accession>A0A845AFL2</accession>
<dbReference type="GO" id="GO:0005886">
    <property type="term" value="C:plasma membrane"/>
    <property type="evidence" value="ECO:0007669"/>
    <property type="project" value="UniProtKB-SubCell"/>
</dbReference>
<comment type="similarity">
    <text evidence="6">Belongs to the YccS/YhfK family.</text>
</comment>
<evidence type="ECO:0000256" key="2">
    <source>
        <dbReference type="ARBA" id="ARBA00022475"/>
    </source>
</evidence>
<evidence type="ECO:0000256" key="5">
    <source>
        <dbReference type="ARBA" id="ARBA00023136"/>
    </source>
</evidence>
<feature type="transmembrane region" description="Helical" evidence="7">
    <location>
        <begin position="390"/>
        <end position="407"/>
    </location>
</feature>
<dbReference type="PANTHER" id="PTHR30509:SF9">
    <property type="entry name" value="MULTIDRUG RESISTANCE PROTEIN MDTO"/>
    <property type="match status" value="1"/>
</dbReference>
<dbReference type="PANTHER" id="PTHR30509">
    <property type="entry name" value="P-HYDROXYBENZOIC ACID EFFLUX PUMP SUBUNIT-RELATED"/>
    <property type="match status" value="1"/>
</dbReference>
<feature type="transmembrane region" description="Helical" evidence="7">
    <location>
        <begin position="34"/>
        <end position="51"/>
    </location>
</feature>
<keyword evidence="2" id="KW-1003">Cell membrane</keyword>
<evidence type="ECO:0000256" key="6">
    <source>
        <dbReference type="ARBA" id="ARBA00043993"/>
    </source>
</evidence>
<evidence type="ECO:0000313" key="9">
    <source>
        <dbReference type="EMBL" id="MXP27336.1"/>
    </source>
</evidence>
<comment type="subcellular location">
    <subcellularLocation>
        <location evidence="1">Cell membrane</location>
        <topology evidence="1">Multi-pass membrane protein</topology>
    </subcellularLocation>
</comment>
<proteinExistence type="inferred from homology"/>
<feature type="transmembrane region" description="Helical" evidence="7">
    <location>
        <begin position="127"/>
        <end position="145"/>
    </location>
</feature>
<organism evidence="9 10">
    <name type="scientific">Qipengyuania algicida</name>
    <dbReference type="NCBI Taxonomy" id="1836209"/>
    <lineage>
        <taxon>Bacteria</taxon>
        <taxon>Pseudomonadati</taxon>
        <taxon>Pseudomonadota</taxon>
        <taxon>Alphaproteobacteria</taxon>
        <taxon>Sphingomonadales</taxon>
        <taxon>Erythrobacteraceae</taxon>
        <taxon>Qipengyuania</taxon>
    </lineage>
</organism>
<feature type="transmembrane region" description="Helical" evidence="7">
    <location>
        <begin position="96"/>
        <end position="120"/>
    </location>
</feature>
<dbReference type="EMBL" id="WTYA01000001">
    <property type="protein sequence ID" value="MXP27336.1"/>
    <property type="molecule type" value="Genomic_DNA"/>
</dbReference>
<dbReference type="AlphaFoldDB" id="A0A845AFL2"/>
<keyword evidence="5 7" id="KW-0472">Membrane</keyword>
<feature type="transmembrane region" description="Helical" evidence="7">
    <location>
        <begin position="437"/>
        <end position="454"/>
    </location>
</feature>
<comment type="caution">
    <text evidence="9">The sequence shown here is derived from an EMBL/GenBank/DDBJ whole genome shotgun (WGS) entry which is preliminary data.</text>
</comment>
<dbReference type="Pfam" id="PF13515">
    <property type="entry name" value="FUSC_2"/>
    <property type="match status" value="1"/>
</dbReference>
<sequence length="661" mass="71156">MPTLLTLVVNALPPHARRRLVRTDPGMLRTARGARAMFAFVLTLACVFLMGQALGVPIAAFLIAFPVTVFCCATISDDEVRARIGNIVALSASAGAMFTLSALLHGAVINHLVFVAVIGLAAYMRQYGGAWIPAGLAGNVSYFFGSFLKPDMATLHWQWAGVAIGAASALIVHQLVVPHRPWRRMRWSVGSIRMRMSDLLVTAADFRGTRDLPRLRRDLARVASAVTIAETELENLPGGRLAHRPLAEALIATLVLAERLALQLQRDSTTISSNKMRHDLTEMASALTHYTPLPDDADVTSIASAIAELERTLRLSPDLAAAKGHAAPSKARVEAQLRFGIQPAAAAALAIVGGVMLSPDRWYWAVITVFVMFTGTYSRGQALAKSLKRTLGTLAGILVAMALVWLLGGNIQLALALMPVAIFFIFYAFVQSYTWMAFWITVTVALLFSVMGRFSDTLMLLRLEETAIGALAGILVAALVLPKSTAAHAREQFNALLEATASVLKAAMPDGPLDRLQLTAAVHDFEAKLASLRDALEPLRFIPLGRASGQRDNISRQLVLTSYWVHEIALAVRHMDSAGGEHATNHAVAAAASLQDVIGRLRKPGHDELSPDIDDAPTPLPLDTGNSSTTLTSACLGVSTALKSTARHITDRTLQSRAFRF</sequence>
<feature type="transmembrane region" description="Helical" evidence="7">
    <location>
        <begin position="413"/>
        <end position="430"/>
    </location>
</feature>
<feature type="transmembrane region" description="Helical" evidence="7">
    <location>
        <begin position="339"/>
        <end position="356"/>
    </location>
</feature>
<evidence type="ECO:0000256" key="1">
    <source>
        <dbReference type="ARBA" id="ARBA00004651"/>
    </source>
</evidence>
<evidence type="ECO:0000259" key="8">
    <source>
        <dbReference type="Pfam" id="PF13515"/>
    </source>
</evidence>
<name>A0A845AFL2_9SPHN</name>
<keyword evidence="10" id="KW-1185">Reference proteome</keyword>